<reference evidence="1" key="2">
    <citation type="submission" date="2020-11" db="EMBL/GenBank/DDBJ databases">
        <authorList>
            <person name="McCartney M.A."/>
            <person name="Auch B."/>
            <person name="Kono T."/>
            <person name="Mallez S."/>
            <person name="Becker A."/>
            <person name="Gohl D.M."/>
            <person name="Silverstein K.A.T."/>
            <person name="Koren S."/>
            <person name="Bechman K.B."/>
            <person name="Herman A."/>
            <person name="Abrahante J.E."/>
            <person name="Garbe J."/>
        </authorList>
    </citation>
    <scope>NUCLEOTIDE SEQUENCE</scope>
    <source>
        <strain evidence="1">Duluth1</strain>
        <tissue evidence="1">Whole animal</tissue>
    </source>
</reference>
<protein>
    <submittedName>
        <fullName evidence="1">Uncharacterized protein</fullName>
    </submittedName>
</protein>
<evidence type="ECO:0000313" key="2">
    <source>
        <dbReference type="Proteomes" id="UP000828390"/>
    </source>
</evidence>
<organism evidence="1 2">
    <name type="scientific">Dreissena polymorpha</name>
    <name type="common">Zebra mussel</name>
    <name type="synonym">Mytilus polymorpha</name>
    <dbReference type="NCBI Taxonomy" id="45954"/>
    <lineage>
        <taxon>Eukaryota</taxon>
        <taxon>Metazoa</taxon>
        <taxon>Spiralia</taxon>
        <taxon>Lophotrochozoa</taxon>
        <taxon>Mollusca</taxon>
        <taxon>Bivalvia</taxon>
        <taxon>Autobranchia</taxon>
        <taxon>Heteroconchia</taxon>
        <taxon>Euheterodonta</taxon>
        <taxon>Imparidentia</taxon>
        <taxon>Neoheterodontei</taxon>
        <taxon>Myida</taxon>
        <taxon>Dreissenoidea</taxon>
        <taxon>Dreissenidae</taxon>
        <taxon>Dreissena</taxon>
    </lineage>
</organism>
<evidence type="ECO:0000313" key="1">
    <source>
        <dbReference type="EMBL" id="KAH3850663.1"/>
    </source>
</evidence>
<gene>
    <name evidence="1" type="ORF">DPMN_093088</name>
</gene>
<comment type="caution">
    <text evidence="1">The sequence shown here is derived from an EMBL/GenBank/DDBJ whole genome shotgun (WGS) entry which is preliminary data.</text>
</comment>
<dbReference type="Proteomes" id="UP000828390">
    <property type="component" value="Unassembled WGS sequence"/>
</dbReference>
<keyword evidence="2" id="KW-1185">Reference proteome</keyword>
<proteinExistence type="predicted"/>
<dbReference type="AlphaFoldDB" id="A0A9D4R1G8"/>
<dbReference type="EMBL" id="JAIWYP010000003">
    <property type="protein sequence ID" value="KAH3850663.1"/>
    <property type="molecule type" value="Genomic_DNA"/>
</dbReference>
<reference evidence="1" key="1">
    <citation type="journal article" date="2019" name="bioRxiv">
        <title>The Genome of the Zebra Mussel, Dreissena polymorpha: A Resource for Invasive Species Research.</title>
        <authorList>
            <person name="McCartney M.A."/>
            <person name="Auch B."/>
            <person name="Kono T."/>
            <person name="Mallez S."/>
            <person name="Zhang Y."/>
            <person name="Obille A."/>
            <person name="Becker A."/>
            <person name="Abrahante J.E."/>
            <person name="Garbe J."/>
            <person name="Badalamenti J.P."/>
            <person name="Herman A."/>
            <person name="Mangelson H."/>
            <person name="Liachko I."/>
            <person name="Sullivan S."/>
            <person name="Sone E.D."/>
            <person name="Koren S."/>
            <person name="Silverstein K.A.T."/>
            <person name="Beckman K.B."/>
            <person name="Gohl D.M."/>
        </authorList>
    </citation>
    <scope>NUCLEOTIDE SEQUENCE</scope>
    <source>
        <strain evidence="1">Duluth1</strain>
        <tissue evidence="1">Whole animal</tissue>
    </source>
</reference>
<dbReference type="InterPro" id="IPR032675">
    <property type="entry name" value="LRR_dom_sf"/>
</dbReference>
<dbReference type="Gene3D" id="3.80.10.10">
    <property type="entry name" value="Ribonuclease Inhibitor"/>
    <property type="match status" value="1"/>
</dbReference>
<accession>A0A9D4R1G8</accession>
<sequence length="184" mass="20945">MPTVSSNSNCGNVNGTYTCYESIPAEFPSDATQVELDCIDPMSITNETFCGGVWKNITYLRLFWKLHTTNILRGGILTGLKNLTALHINILSLKTLDTGVFDGLENLTILNLDDCWQLNFDCLLYIMSNKDVLHNLHSLSLRKTSSENNYDVMLGERFWKMFQRPVLSLDISKMKVNAYDMQIF</sequence>
<name>A0A9D4R1G8_DREPO</name>
<dbReference type="SUPFAM" id="SSF52047">
    <property type="entry name" value="RNI-like"/>
    <property type="match status" value="1"/>
</dbReference>